<dbReference type="PANTHER" id="PTHR35392:SF3">
    <property type="entry name" value="ZN(2)-C6 FUNGAL-TYPE DOMAIN-CONTAINING PROTEIN"/>
    <property type="match status" value="1"/>
</dbReference>
<organism evidence="3 4">
    <name type="scientific">Xylaria grammica</name>
    <dbReference type="NCBI Taxonomy" id="363999"/>
    <lineage>
        <taxon>Eukaryota</taxon>
        <taxon>Fungi</taxon>
        <taxon>Dikarya</taxon>
        <taxon>Ascomycota</taxon>
        <taxon>Pezizomycotina</taxon>
        <taxon>Sordariomycetes</taxon>
        <taxon>Xylariomycetidae</taxon>
        <taxon>Xylariales</taxon>
        <taxon>Xylariaceae</taxon>
        <taxon>Xylaria</taxon>
    </lineage>
</organism>
<evidence type="ECO:0008006" key="5">
    <source>
        <dbReference type="Google" id="ProtNLM"/>
    </source>
</evidence>
<evidence type="ECO:0000313" key="4">
    <source>
        <dbReference type="Proteomes" id="UP000286045"/>
    </source>
</evidence>
<dbReference type="InterPro" id="IPR052973">
    <property type="entry name" value="Fungal_sec-metab_reg_TF"/>
</dbReference>
<feature type="region of interest" description="Disordered" evidence="1">
    <location>
        <begin position="229"/>
        <end position="265"/>
    </location>
</feature>
<keyword evidence="2" id="KW-0472">Membrane</keyword>
<reference evidence="3 4" key="1">
    <citation type="submission" date="2018-12" db="EMBL/GenBank/DDBJ databases">
        <title>Draft genome sequence of Xylaria grammica IHI A82.</title>
        <authorList>
            <person name="Buettner E."/>
            <person name="Kellner H."/>
        </authorList>
    </citation>
    <scope>NUCLEOTIDE SEQUENCE [LARGE SCALE GENOMIC DNA]</scope>
    <source>
        <strain evidence="3 4">IHI A82</strain>
    </source>
</reference>
<evidence type="ECO:0000313" key="3">
    <source>
        <dbReference type="EMBL" id="RWA04293.1"/>
    </source>
</evidence>
<dbReference type="PANTHER" id="PTHR35392">
    <property type="entry name" value="ZN(II)2CYS6 TRANSCRIPTION FACTOR (EUROFUNG)-RELATED-RELATED"/>
    <property type="match status" value="1"/>
</dbReference>
<keyword evidence="2" id="KW-0812">Transmembrane</keyword>
<evidence type="ECO:0000256" key="1">
    <source>
        <dbReference type="SAM" id="MobiDB-lite"/>
    </source>
</evidence>
<dbReference type="Proteomes" id="UP000286045">
    <property type="component" value="Unassembled WGS sequence"/>
</dbReference>
<keyword evidence="2" id="KW-1133">Transmembrane helix</keyword>
<dbReference type="EMBL" id="RYZI01000594">
    <property type="protein sequence ID" value="RWA04293.1"/>
    <property type="molecule type" value="Genomic_DNA"/>
</dbReference>
<protein>
    <recommendedName>
        <fullName evidence="5">Transcription factor domain-containing protein</fullName>
    </recommendedName>
</protein>
<comment type="caution">
    <text evidence="3">The sequence shown here is derived from an EMBL/GenBank/DDBJ whole genome shotgun (WGS) entry which is preliminary data.</text>
</comment>
<accession>A0A439CQ69</accession>
<sequence>MANSRRRAARQDRDADDMHLEQGGHIGFTENPACLAQYRANLQDDGSLNPDTTQFYAEFGAMSTPLNHGAFGLALQGDPYSYSNTNNSGLLPDPFFGLQLQGLDTEVQASPWGLGSRDEQNGQVPPYLISGNFVSQSPSSLESPNALGQIFPDPLFSQGDSGEALLSTPIPPPDLSGTGGFFVNNQDSLVPLNEAAFTGIESYQNYSCFDNLGWCPNPIKQLPTNIAPKSSATTTPNMTSEIPSSHTIPRQAPPPVAKRKRSQFDDEGKTKVKKCNEEIPCMNCVKVKDKQKVYRGPCIRPNIFDVQSFRAGDGDNGQLRSILPEYKWIQGTKTMMVKLEWPFRRAHANRPILEVACQMFKPMRGQNTAEEFSINDMVRQVNLPPWACRDTEAAQRDISRFLGESQALLEEEIRMTLKDNIMRHTWVEALRYRAMHNSTLVTRALQVFAGAMMNSRYPMSLEANVFGIPDELDNTPHFFKNLPLPAQLTYQIQTMIAHEMLDTQASLLKELKGRIFHKERQRHWYEVYLTVFILLASIEFVYGAQMRFVRAKAGISDRNLTNIAFVTQAMLDEWESSARNLINHFRCVMTGDLPFGQSWEEGSDNHQRTRLDAEAVQYIRAMQREIEARIDELRKPRELESRMRFEEPLGAICELFLPSEA</sequence>
<dbReference type="STRING" id="363999.A0A439CQ69"/>
<evidence type="ECO:0000256" key="2">
    <source>
        <dbReference type="SAM" id="Phobius"/>
    </source>
</evidence>
<feature type="compositionally biased region" description="Basic and acidic residues" evidence="1">
    <location>
        <begin position="9"/>
        <end position="22"/>
    </location>
</feature>
<name>A0A439CQ69_9PEZI</name>
<gene>
    <name evidence="3" type="ORF">EKO27_g10814</name>
</gene>
<proteinExistence type="predicted"/>
<feature type="region of interest" description="Disordered" evidence="1">
    <location>
        <begin position="1"/>
        <end position="24"/>
    </location>
</feature>
<feature type="compositionally biased region" description="Polar residues" evidence="1">
    <location>
        <begin position="229"/>
        <end position="248"/>
    </location>
</feature>
<feature type="transmembrane region" description="Helical" evidence="2">
    <location>
        <begin position="524"/>
        <end position="542"/>
    </location>
</feature>
<keyword evidence="4" id="KW-1185">Reference proteome</keyword>
<dbReference type="AlphaFoldDB" id="A0A439CQ69"/>